<evidence type="ECO:0000313" key="3">
    <source>
        <dbReference type="Proteomes" id="UP001180531"/>
    </source>
</evidence>
<dbReference type="RefSeq" id="WP_311612924.1">
    <property type="nucleotide sequence ID" value="NZ_JAVRFI010000013.1"/>
</dbReference>
<sequence>MNTTVQPWGLTRMEPYPSVITNAGTAVRLDPVTQTTVYHDALGRPMEMGKHGTGTGKETKTRTSQGDGSSSSNADEGHDQENDQD</sequence>
<evidence type="ECO:0000313" key="2">
    <source>
        <dbReference type="EMBL" id="MDT0451492.1"/>
    </source>
</evidence>
<feature type="compositionally biased region" description="Basic and acidic residues" evidence="1">
    <location>
        <begin position="75"/>
        <end position="85"/>
    </location>
</feature>
<dbReference type="NCBIfam" id="TIGR04186">
    <property type="entry name" value="GRASP_targ"/>
    <property type="match status" value="1"/>
</dbReference>
<name>A0ABU2SRI2_9ACTN</name>
<proteinExistence type="predicted"/>
<reference evidence="2" key="1">
    <citation type="submission" date="2024-05" db="EMBL/GenBank/DDBJ databases">
        <title>30 novel species of actinomycetes from the DSMZ collection.</title>
        <authorList>
            <person name="Nouioui I."/>
        </authorList>
    </citation>
    <scope>NUCLEOTIDE SEQUENCE</scope>
    <source>
        <strain evidence="2">DSM 40473</strain>
    </source>
</reference>
<dbReference type="InterPro" id="IPR026496">
    <property type="entry name" value="GRASP_targ"/>
</dbReference>
<feature type="compositionally biased region" description="Polar residues" evidence="1">
    <location>
        <begin position="62"/>
        <end position="74"/>
    </location>
</feature>
<keyword evidence="3" id="KW-1185">Reference proteome</keyword>
<evidence type="ECO:0000256" key="1">
    <source>
        <dbReference type="SAM" id="MobiDB-lite"/>
    </source>
</evidence>
<dbReference type="Proteomes" id="UP001180531">
    <property type="component" value="Unassembled WGS sequence"/>
</dbReference>
<dbReference type="EMBL" id="JAVRFI010000013">
    <property type="protein sequence ID" value="MDT0451492.1"/>
    <property type="molecule type" value="Genomic_DNA"/>
</dbReference>
<comment type="caution">
    <text evidence="2">The sequence shown here is derived from an EMBL/GenBank/DDBJ whole genome shotgun (WGS) entry which is preliminary data.</text>
</comment>
<dbReference type="InterPro" id="IPR025843">
    <property type="entry name" value="Actino_peptide"/>
</dbReference>
<dbReference type="Pfam" id="PF14408">
    <property type="entry name" value="Actino_peptide"/>
    <property type="match status" value="1"/>
</dbReference>
<feature type="region of interest" description="Disordered" evidence="1">
    <location>
        <begin position="38"/>
        <end position="85"/>
    </location>
</feature>
<protein>
    <submittedName>
        <fullName evidence="2">ATP-grasp-modified RiPP</fullName>
    </submittedName>
</protein>
<organism evidence="2 3">
    <name type="scientific">Streptomyces hesseae</name>
    <dbReference type="NCBI Taxonomy" id="3075519"/>
    <lineage>
        <taxon>Bacteria</taxon>
        <taxon>Bacillati</taxon>
        <taxon>Actinomycetota</taxon>
        <taxon>Actinomycetes</taxon>
        <taxon>Kitasatosporales</taxon>
        <taxon>Streptomycetaceae</taxon>
        <taxon>Streptomyces</taxon>
    </lineage>
</organism>
<gene>
    <name evidence="2" type="primary">tgmA</name>
    <name evidence="2" type="ORF">RM609_20750</name>
</gene>
<accession>A0ABU2SRI2</accession>